<dbReference type="InterPro" id="IPR029063">
    <property type="entry name" value="SAM-dependent_MTases_sf"/>
</dbReference>
<keyword evidence="1 4" id="KW-0489">Methyltransferase</keyword>
<dbReference type="GO" id="GO:0008757">
    <property type="term" value="F:S-adenosylmethionine-dependent methyltransferase activity"/>
    <property type="evidence" value="ECO:0007669"/>
    <property type="project" value="UniProtKB-ARBA"/>
</dbReference>
<dbReference type="PANTHER" id="PTHR47739:SF1">
    <property type="entry name" value="TRNA1(VAL) (ADENINE(37)-N6)-METHYLTRANSFERASE"/>
    <property type="match status" value="1"/>
</dbReference>
<dbReference type="SUPFAM" id="SSF53335">
    <property type="entry name" value="S-adenosyl-L-methionine-dependent methyltransferases"/>
    <property type="match status" value="1"/>
</dbReference>
<feature type="domain" description="Methyltransferase small" evidence="3">
    <location>
        <begin position="45"/>
        <end position="136"/>
    </location>
</feature>
<evidence type="ECO:0000256" key="1">
    <source>
        <dbReference type="ARBA" id="ARBA00022603"/>
    </source>
</evidence>
<proteinExistence type="predicted"/>
<comment type="caution">
    <text evidence="4">The sequence shown here is derived from an EMBL/GenBank/DDBJ whole genome shotgun (WGS) entry which is preliminary data.</text>
</comment>
<organism evidence="4 5">
    <name type="scientific">Thermohalobaculum xanthum</name>
    <dbReference type="NCBI Taxonomy" id="2753746"/>
    <lineage>
        <taxon>Bacteria</taxon>
        <taxon>Pseudomonadati</taxon>
        <taxon>Pseudomonadota</taxon>
        <taxon>Alphaproteobacteria</taxon>
        <taxon>Rhodobacterales</taxon>
        <taxon>Paracoccaceae</taxon>
        <taxon>Thermohalobaculum</taxon>
    </lineage>
</organism>
<evidence type="ECO:0000313" key="4">
    <source>
        <dbReference type="EMBL" id="MBK0400092.1"/>
    </source>
</evidence>
<protein>
    <submittedName>
        <fullName evidence="4">Methyltransferase</fullName>
    </submittedName>
</protein>
<dbReference type="InterPro" id="IPR007848">
    <property type="entry name" value="Small_mtfrase_dom"/>
</dbReference>
<dbReference type="CDD" id="cd02440">
    <property type="entry name" value="AdoMet_MTases"/>
    <property type="match status" value="1"/>
</dbReference>
<dbReference type="GO" id="GO:0032259">
    <property type="term" value="P:methylation"/>
    <property type="evidence" value="ECO:0007669"/>
    <property type="project" value="UniProtKB-KW"/>
</dbReference>
<dbReference type="Gene3D" id="3.40.50.150">
    <property type="entry name" value="Vaccinia Virus protein VP39"/>
    <property type="match status" value="1"/>
</dbReference>
<dbReference type="InterPro" id="IPR050210">
    <property type="entry name" value="tRNA_Adenine-N(6)_MTase"/>
</dbReference>
<name>A0A8J7SGC9_9RHOB</name>
<dbReference type="GO" id="GO:0003676">
    <property type="term" value="F:nucleic acid binding"/>
    <property type="evidence" value="ECO:0007669"/>
    <property type="project" value="InterPro"/>
</dbReference>
<dbReference type="GO" id="GO:0008170">
    <property type="term" value="F:N-methyltransferase activity"/>
    <property type="evidence" value="ECO:0007669"/>
    <property type="project" value="UniProtKB-ARBA"/>
</dbReference>
<dbReference type="PROSITE" id="PS00092">
    <property type="entry name" value="N6_MTASE"/>
    <property type="match status" value="1"/>
</dbReference>
<dbReference type="EMBL" id="JAEHHL010000007">
    <property type="protein sequence ID" value="MBK0400092.1"/>
    <property type="molecule type" value="Genomic_DNA"/>
</dbReference>
<dbReference type="RefSeq" id="WP_200610416.1">
    <property type="nucleotide sequence ID" value="NZ_JAEHHL010000007.1"/>
</dbReference>
<keyword evidence="1 4" id="KW-0808">Transferase</keyword>
<dbReference type="InterPro" id="IPR002052">
    <property type="entry name" value="DNA_methylase_N6_adenine_CS"/>
</dbReference>
<keyword evidence="5" id="KW-1185">Reference proteome</keyword>
<reference evidence="4" key="1">
    <citation type="submission" date="2020-12" db="EMBL/GenBank/DDBJ databases">
        <title>Bacterial taxonomy.</title>
        <authorList>
            <person name="Pan X."/>
        </authorList>
    </citation>
    <scope>NUCLEOTIDE SEQUENCE</scope>
    <source>
        <strain evidence="4">M0105</strain>
    </source>
</reference>
<dbReference type="Proteomes" id="UP000655420">
    <property type="component" value="Unassembled WGS sequence"/>
</dbReference>
<dbReference type="AlphaFoldDB" id="A0A8J7SGC9"/>
<keyword evidence="2" id="KW-0949">S-adenosyl-L-methionine</keyword>
<evidence type="ECO:0000256" key="2">
    <source>
        <dbReference type="ARBA" id="ARBA00022691"/>
    </source>
</evidence>
<gene>
    <name evidence="4" type="ORF">H0I76_12905</name>
</gene>
<evidence type="ECO:0000313" key="5">
    <source>
        <dbReference type="Proteomes" id="UP000655420"/>
    </source>
</evidence>
<evidence type="ECO:0000259" key="3">
    <source>
        <dbReference type="Pfam" id="PF05175"/>
    </source>
</evidence>
<accession>A0A8J7SGC9</accession>
<dbReference type="Pfam" id="PF05175">
    <property type="entry name" value="MTS"/>
    <property type="match status" value="1"/>
</dbReference>
<dbReference type="PANTHER" id="PTHR47739">
    <property type="entry name" value="TRNA1(VAL) (ADENINE(37)-N6)-METHYLTRANSFERASE"/>
    <property type="match status" value="1"/>
</dbReference>
<sequence>MSAGTSEPASPRSADPELREDRLLGGRVRLLQPLSGYRAATDPVLLAAAVPATPGQSVLELGIGAGAATLCLAARVGGLSLAGLEIEPLYLGLAARNAALNGVEISLVEGDIAAPPPELRARSFDHVILNPPYHPSASPPSPVAVRDRAHREGGAGIDDWIGAALARARPRGRIALIHRAERLPEILAALTDRAGAIEVLPLAAREGRDAKRVIVRARKGVRTPSRLLAPLVLHEGQAHLADQDDFTRRARAILRDARPIDFEETSR</sequence>